<gene>
    <name evidence="4" type="primary">liaX</name>
    <name evidence="4" type="ORF">ACFQ5M_10405</name>
</gene>
<name>A0ABW4J8H3_9LACO</name>
<sequence>MNERQRILDLVKKGIISSEEALVLLENLEKNGTDDNLAADSVEEVTDSDENKEEYNHLNDLKLKRTELDEQLNSINHQIQAAKEQITVLDTMEDLEGLTDNKIEERTNLKQRVNDLNQTRDKVVAQKHEITEKIKDLQADLGEDPDYSFEDFSENWKQNAGSTLSEFTKRITDASSQVGSFVKDSVSTLMDNVDWKDINVKVPGLATADFEHQFLYENNHAKLVDIKVANGSVKIEPSENDNIAVEAKVKLFGTMSEETPFDAFLSRSNIDVSEDRFVFQVPNKRVKADLTIYLPKHSYEHVSVKMLNGNLKVNDLNSSDFYAKTANGNLKFNNTALTYLEAENVNGDVIVKGGRVVDSVLATVNGNVVISADMHTGQFTTVNGEVRGTVLNDELHKFVANSVNGNVKLAVPQTLPLRVTAKTRFSQVKNRLSNVNYGESDEGNLKYATLERGNQEDPAIITLATTAGNVLLKDTNND</sequence>
<dbReference type="NCBIfam" id="NF038025">
    <property type="entry name" value="dapto_LiaX"/>
    <property type="match status" value="1"/>
</dbReference>
<protein>
    <submittedName>
        <fullName evidence="4">Daptomycin-sensing surface protein LiaX</fullName>
    </submittedName>
</protein>
<evidence type="ECO:0000259" key="2">
    <source>
        <dbReference type="Pfam" id="PF13349"/>
    </source>
</evidence>
<evidence type="ECO:0000256" key="1">
    <source>
        <dbReference type="SAM" id="Coils"/>
    </source>
</evidence>
<dbReference type="InterPro" id="IPR058219">
    <property type="entry name" value="LiaX"/>
</dbReference>
<dbReference type="InterPro" id="IPR025164">
    <property type="entry name" value="Toastrack_DUF4097"/>
</dbReference>
<dbReference type="EMBL" id="JBHTOP010000026">
    <property type="protein sequence ID" value="MFD1672512.1"/>
    <property type="molecule type" value="Genomic_DNA"/>
</dbReference>
<dbReference type="RefSeq" id="WP_125712010.1">
    <property type="nucleotide sequence ID" value="NZ_JBHTOP010000026.1"/>
</dbReference>
<evidence type="ECO:0000313" key="5">
    <source>
        <dbReference type="Proteomes" id="UP001597267"/>
    </source>
</evidence>
<proteinExistence type="predicted"/>
<accession>A0ABW4J8H3</accession>
<organism evidence="4 5">
    <name type="scientific">Agrilactobacillus yilanensis</name>
    <dbReference type="NCBI Taxonomy" id="2485997"/>
    <lineage>
        <taxon>Bacteria</taxon>
        <taxon>Bacillati</taxon>
        <taxon>Bacillota</taxon>
        <taxon>Bacilli</taxon>
        <taxon>Lactobacillales</taxon>
        <taxon>Lactobacillaceae</taxon>
        <taxon>Agrilactobacillus</taxon>
    </lineage>
</organism>
<reference evidence="5" key="1">
    <citation type="journal article" date="2019" name="Int. J. Syst. Evol. Microbiol.">
        <title>The Global Catalogue of Microorganisms (GCM) 10K type strain sequencing project: providing services to taxonomists for standard genome sequencing and annotation.</title>
        <authorList>
            <consortium name="The Broad Institute Genomics Platform"/>
            <consortium name="The Broad Institute Genome Sequencing Center for Infectious Disease"/>
            <person name="Wu L."/>
            <person name="Ma J."/>
        </authorList>
    </citation>
    <scope>NUCLEOTIDE SEQUENCE [LARGE SCALE GENOMIC DNA]</scope>
    <source>
        <strain evidence="5">CCM 8896</strain>
    </source>
</reference>
<comment type="caution">
    <text evidence="4">The sequence shown here is derived from an EMBL/GenBank/DDBJ whole genome shotgun (WGS) entry which is preliminary data.</text>
</comment>
<keyword evidence="5" id="KW-1185">Reference proteome</keyword>
<dbReference type="InterPro" id="IPR053959">
    <property type="entry name" value="YvlB/LiaX_N"/>
</dbReference>
<evidence type="ECO:0000313" key="4">
    <source>
        <dbReference type="EMBL" id="MFD1672512.1"/>
    </source>
</evidence>
<keyword evidence="1" id="KW-0175">Coiled coil</keyword>
<dbReference type="Pfam" id="PF13349">
    <property type="entry name" value="DUF4097"/>
    <property type="match status" value="1"/>
</dbReference>
<dbReference type="Proteomes" id="UP001597267">
    <property type="component" value="Unassembled WGS sequence"/>
</dbReference>
<dbReference type="Pfam" id="PF22746">
    <property type="entry name" value="SHOCT-like_DUF2089-C"/>
    <property type="match status" value="1"/>
</dbReference>
<feature type="domain" description="YvlB/LiaX N-terminal" evidence="3">
    <location>
        <begin position="2"/>
        <end position="32"/>
    </location>
</feature>
<feature type="domain" description="DUF4097" evidence="2">
    <location>
        <begin position="225"/>
        <end position="470"/>
    </location>
</feature>
<feature type="coiled-coil region" evidence="1">
    <location>
        <begin position="58"/>
        <end position="140"/>
    </location>
</feature>
<evidence type="ECO:0000259" key="3">
    <source>
        <dbReference type="Pfam" id="PF22746"/>
    </source>
</evidence>